<evidence type="ECO:0000259" key="6">
    <source>
        <dbReference type="PROSITE" id="PS50106"/>
    </source>
</evidence>
<dbReference type="InterPro" id="IPR001849">
    <property type="entry name" value="PH_domain"/>
</dbReference>
<evidence type="ECO:0000256" key="2">
    <source>
        <dbReference type="ARBA" id="ARBA00022553"/>
    </source>
</evidence>
<feature type="region of interest" description="Disordered" evidence="3">
    <location>
        <begin position="833"/>
        <end position="865"/>
    </location>
</feature>
<dbReference type="InterPro" id="IPR011993">
    <property type="entry name" value="PH-like_dom_sf"/>
</dbReference>
<evidence type="ECO:0000259" key="4">
    <source>
        <dbReference type="PROSITE" id="PS50003"/>
    </source>
</evidence>
<feature type="compositionally biased region" description="Basic and acidic residues" evidence="3">
    <location>
        <begin position="581"/>
        <end position="601"/>
    </location>
</feature>
<feature type="compositionally biased region" description="Low complexity" evidence="3">
    <location>
        <begin position="1329"/>
        <end position="1350"/>
    </location>
</feature>
<proteinExistence type="inferred from homology"/>
<dbReference type="Proteomes" id="UP000235965">
    <property type="component" value="Unassembled WGS sequence"/>
</dbReference>
<feature type="compositionally biased region" description="Low complexity" evidence="3">
    <location>
        <begin position="1705"/>
        <end position="1722"/>
    </location>
</feature>
<feature type="compositionally biased region" description="Polar residues" evidence="3">
    <location>
        <begin position="1524"/>
        <end position="1548"/>
    </location>
</feature>
<dbReference type="Gene3D" id="2.30.29.30">
    <property type="entry name" value="Pleckstrin-homology domain (PH domain)/Phosphotyrosine-binding domain (PTB)"/>
    <property type="match status" value="1"/>
</dbReference>
<dbReference type="EMBL" id="NEVH01013204">
    <property type="protein sequence ID" value="PNF29846.1"/>
    <property type="molecule type" value="Genomic_DNA"/>
</dbReference>
<evidence type="ECO:0000313" key="9">
    <source>
        <dbReference type="Proteomes" id="UP000235965"/>
    </source>
</evidence>
<feature type="domain" description="PH" evidence="4">
    <location>
        <begin position="1042"/>
        <end position="1140"/>
    </location>
</feature>
<feature type="region of interest" description="Disordered" evidence="3">
    <location>
        <begin position="778"/>
        <end position="805"/>
    </location>
</feature>
<organism evidence="8 9">
    <name type="scientific">Cryptotermes secundus</name>
    <dbReference type="NCBI Taxonomy" id="105785"/>
    <lineage>
        <taxon>Eukaryota</taxon>
        <taxon>Metazoa</taxon>
        <taxon>Ecdysozoa</taxon>
        <taxon>Arthropoda</taxon>
        <taxon>Hexapoda</taxon>
        <taxon>Insecta</taxon>
        <taxon>Pterygota</taxon>
        <taxon>Neoptera</taxon>
        <taxon>Polyneoptera</taxon>
        <taxon>Dictyoptera</taxon>
        <taxon>Blattodea</taxon>
        <taxon>Blattoidea</taxon>
        <taxon>Termitoidae</taxon>
        <taxon>Kalotermitidae</taxon>
        <taxon>Cryptotermitinae</taxon>
        <taxon>Cryptotermes</taxon>
    </lineage>
</organism>
<dbReference type="FunCoup" id="A0A2J7QMM8">
    <property type="interactions" value="312"/>
</dbReference>
<feature type="compositionally biased region" description="Polar residues" evidence="3">
    <location>
        <begin position="613"/>
        <end position="623"/>
    </location>
</feature>
<feature type="region of interest" description="Disordered" evidence="3">
    <location>
        <begin position="1758"/>
        <end position="1823"/>
    </location>
</feature>
<feature type="compositionally biased region" description="Low complexity" evidence="3">
    <location>
        <begin position="1811"/>
        <end position="1823"/>
    </location>
</feature>
<dbReference type="PROSITE" id="PS50105">
    <property type="entry name" value="SAM_DOMAIN"/>
    <property type="match status" value="1"/>
</dbReference>
<feature type="region of interest" description="Disordered" evidence="3">
    <location>
        <begin position="1261"/>
        <end position="1367"/>
    </location>
</feature>
<feature type="region of interest" description="Disordered" evidence="3">
    <location>
        <begin position="1631"/>
        <end position="1667"/>
    </location>
</feature>
<feature type="compositionally biased region" description="Basic and acidic residues" evidence="3">
    <location>
        <begin position="520"/>
        <end position="537"/>
    </location>
</feature>
<feature type="compositionally biased region" description="Basic and acidic residues" evidence="3">
    <location>
        <begin position="847"/>
        <end position="865"/>
    </location>
</feature>
<accession>A0A2J7QMM8</accession>
<dbReference type="PROSITE" id="PS50106">
    <property type="entry name" value="PDZ"/>
    <property type="match status" value="1"/>
</dbReference>
<feature type="compositionally biased region" description="Polar residues" evidence="3">
    <location>
        <begin position="1790"/>
        <end position="1810"/>
    </location>
</feature>
<evidence type="ECO:0000313" key="8">
    <source>
        <dbReference type="EMBL" id="PNF29849.1"/>
    </source>
</evidence>
<feature type="compositionally biased region" description="Basic and acidic residues" evidence="3">
    <location>
        <begin position="1352"/>
        <end position="1361"/>
    </location>
</feature>
<dbReference type="SMART" id="SM00233">
    <property type="entry name" value="PH"/>
    <property type="match status" value="1"/>
</dbReference>
<dbReference type="Pfam" id="PF00536">
    <property type="entry name" value="SAM_1"/>
    <property type="match status" value="1"/>
</dbReference>
<feature type="region of interest" description="Disordered" evidence="3">
    <location>
        <begin position="897"/>
        <end position="929"/>
    </location>
</feature>
<dbReference type="STRING" id="105785.A0A2J7QMM8"/>
<reference evidence="8 9" key="1">
    <citation type="submission" date="2017-12" db="EMBL/GenBank/DDBJ databases">
        <title>Hemimetabolous genomes reveal molecular basis of termite eusociality.</title>
        <authorList>
            <person name="Harrison M.C."/>
            <person name="Jongepier E."/>
            <person name="Robertson H.M."/>
            <person name="Arning N."/>
            <person name="Bitard-Feildel T."/>
            <person name="Chao H."/>
            <person name="Childers C.P."/>
            <person name="Dinh H."/>
            <person name="Doddapaneni H."/>
            <person name="Dugan S."/>
            <person name="Gowin J."/>
            <person name="Greiner C."/>
            <person name="Han Y."/>
            <person name="Hu H."/>
            <person name="Hughes D.S.T."/>
            <person name="Huylmans A.-K."/>
            <person name="Kemena C."/>
            <person name="Kremer L.P.M."/>
            <person name="Lee S.L."/>
            <person name="Lopez-Ezquerra A."/>
            <person name="Mallet L."/>
            <person name="Monroy-Kuhn J.M."/>
            <person name="Moser A."/>
            <person name="Murali S.C."/>
            <person name="Muzny D.M."/>
            <person name="Otani S."/>
            <person name="Piulachs M.-D."/>
            <person name="Poelchau M."/>
            <person name="Qu J."/>
            <person name="Schaub F."/>
            <person name="Wada-Katsumata A."/>
            <person name="Worley K.C."/>
            <person name="Xie Q."/>
            <person name="Ylla G."/>
            <person name="Poulsen M."/>
            <person name="Gibbs R.A."/>
            <person name="Schal C."/>
            <person name="Richards S."/>
            <person name="Belles X."/>
            <person name="Korb J."/>
            <person name="Bornberg-Bauer E."/>
        </authorList>
    </citation>
    <scope>NUCLEOTIDE SEQUENCE [LARGE SCALE GENOMIC DNA]</scope>
    <source>
        <tissue evidence="8">Whole body</tissue>
    </source>
</reference>
<comment type="caution">
    <text evidence="8">The sequence shown here is derived from an EMBL/GenBank/DDBJ whole genome shotgun (WGS) entry which is preliminary data.</text>
</comment>
<dbReference type="InterPro" id="IPR001660">
    <property type="entry name" value="SAM"/>
</dbReference>
<keyword evidence="9" id="KW-1185">Reference proteome</keyword>
<evidence type="ECO:0000259" key="5">
    <source>
        <dbReference type="PROSITE" id="PS50105"/>
    </source>
</evidence>
<dbReference type="FunFam" id="2.30.42.10:FF:000060">
    <property type="entry name" value="Connector enhancer of kinase suppressor of Ras 2"/>
    <property type="match status" value="1"/>
</dbReference>
<name>A0A2J7QMM8_9NEOP</name>
<dbReference type="Pfam" id="PF00169">
    <property type="entry name" value="PH"/>
    <property type="match status" value="1"/>
</dbReference>
<sequence length="1823" mass="203489">MAYVNVAEWKPEQVTEWLKGLDNAILLYVHSFLNNEVNGQQLLNLRPDDLDHLGVHKLGHQELILEAVEHLRNFHYELDRENLQLLALRLSCRAHSLHNELRQETDSRPVSTQTLADVATVITAVKPLVCWLDRSPFTGQLDYQDRKTELLKLSLAIATCAQRDRFAERPVEEIRSSCKELARMADSIIQDIVDPLILQPASLDLATLKKRAGDDLGFFILPSFQGLHQISEIKFSSPAHQCGKIEEGDEVVQVNYQTVVGWQTKRVMALFEESPTDVFLTLKKRPRHTKVYGQIYMKPYRLPSKKRAAPYSRWHDNLPSPRPELLTIPDFEMPLPRALPKQTLPQPELGCEPLASNSSSDDDDDSFLPGAQDEGQTSPTSMRLYLPKPRVTVQRRATVTGASPTNKRPPVNIEQFWRELRLERQWKDGGPFAGGELEGRKDELYQLRDKSASFGNDLSVSPPTRPTTCLGIENSCNRLKTGKTLRITESRDDMHAVEDCEETPHNSMESMKENIVYGKETSEREEDCRETGNEVQKKRLSNQNQENVHFEGRNDNEDNDTSQRGISVLCVSNNGVNSIPKNEESERQGDEHSERWDEETGRTGYGNKACAKQGSQENDGPESSSREILPHKPYSDDTSDRRDQHLTQDNVKCDARTGDSILRVKGGGYGLPSDDLTDVFDGVEEIDKVHRHKNSVTSIESTVLVQRERGRLDKSYSTPAYDLTDCDQVQDRSGKIYLVEDWTNCHVPENSCSLLSPASEISPHSVFQVEKEIHAVSKSEASLKTASKRNSESSDASIQDGDSFGLEDKQTQRIGEILETINVALLQHRLKEHNNDNKASNSNNAAEHTDLLSHRTDDVPLGKEDSETDARLYVPSNECIGSQHVACSALLQEKSNKDSEVLSESNVADSHQDQDLPHSAPDLSTAQRESEVWQKMTVPEVSVKHPHTDEKQESVVLVSQTGVSHITICVTPPEPPPRPDHAKGGGSMGYRAIMAARSLGRNTGNKSLVGGGHATFPSPRSLRKRNPLLTKKRNVSVRDLGVGDREGWLLHRCRSGGAGAVWLRAWFVLKSTIFYGFKTPQSTKADIMISLPGFTASLADEVKSRKFAFKVYHTGTAFYFAVESEDELPLWMESITLATLKQDFSETGQESEAVFFSETDEEPESDMDTETCFPSPKMSKFVGFLSSNNSQQHEKQSFRSHQNLATESKSQESQKKFGSLRKLGRKTNEQNSSSSNQETSGTVTVGSSLDRKYLRFLGGRNNIVPVPTSQFRSYRRVPNGPAPTPQSKAVRVGQKEQNISRGGGCEQEIDNLKTSAQDPSVNMPLQQKSPAASETAPSSANNASALNSSSQKESHISHDTRPLLNSLNEMGPAVSQEMSIGVRGERMFKPQDRVLPLPVKRHLKVDFRDRQIHSSNPSLQFPSDMADYRLAAERLRQFGIRRNEQREDTSGFVTLKQFMLSRQEEERRQCRRAVQRPVGSSEVYTGYTEDPLCTTEAAGPSRNNSWSSSKTRHGGPAAGPSVARQGSFNGSKIRRNNSSDLTQESQGRQYRGGSPEKLWINSLRRNDMTRKPSEGSCKNSTPDHGLWNPSSLKRAAQYQPPPVSQSMASSRNVHTSEEAPRMKFAFEMHLGNNRSPTSSDKEKDSPPSKSSKFRNLFSSKQSHHQKQNFLELSGSHNSHRNQHKAILGSPRLHRAIFRDKKNHGTKSSSTSDSSSSSVNSPTSAVLCDWSTGDYGSQTNPNMAQFKPTMGISMLGKKPSRHILSSSPCPASSPPDYPGLEYPPVFEPETYTLSDASSLLRSRQQSHANSKQHTTQSHNSTTQN</sequence>
<dbReference type="CDD" id="cd13326">
    <property type="entry name" value="PH_CNK_insect-like"/>
    <property type="match status" value="1"/>
</dbReference>
<dbReference type="CDD" id="cd09511">
    <property type="entry name" value="SAM_CNK1_2_3-suppressor"/>
    <property type="match status" value="1"/>
</dbReference>
<dbReference type="PANTHER" id="PTHR12844">
    <property type="entry name" value="CONNECTOR ENCHANCER OF KINASE SUPPRESSOR OF RAS"/>
    <property type="match status" value="1"/>
</dbReference>
<dbReference type="EMBL" id="NEVH01013204">
    <property type="protein sequence ID" value="PNF29849.1"/>
    <property type="molecule type" value="Genomic_DNA"/>
</dbReference>
<feature type="compositionally biased region" description="Polar residues" evidence="3">
    <location>
        <begin position="1604"/>
        <end position="1613"/>
    </location>
</feature>
<feature type="region of interest" description="Disordered" evidence="3">
    <location>
        <begin position="1151"/>
        <end position="1172"/>
    </location>
</feature>
<dbReference type="SUPFAM" id="SSF47769">
    <property type="entry name" value="SAM/Pointed domain"/>
    <property type="match status" value="1"/>
</dbReference>
<comment type="similarity">
    <text evidence="1">Belongs to the CNKSR family.</text>
</comment>
<dbReference type="SUPFAM" id="SSF50729">
    <property type="entry name" value="PH domain-like"/>
    <property type="match status" value="1"/>
</dbReference>
<dbReference type="OrthoDB" id="74412at2759"/>
<feature type="compositionally biased region" description="Polar residues" evidence="3">
    <location>
        <begin position="1312"/>
        <end position="1328"/>
    </location>
</feature>
<dbReference type="InParanoid" id="A0A2J7QMM8"/>
<feature type="compositionally biased region" description="Low complexity" evidence="3">
    <location>
        <begin position="837"/>
        <end position="846"/>
    </location>
</feature>
<feature type="region of interest" description="Disordered" evidence="3">
    <location>
        <begin position="337"/>
        <end position="392"/>
    </location>
</feature>
<feature type="domain" description="SAM" evidence="5">
    <location>
        <begin position="9"/>
        <end position="74"/>
    </location>
</feature>
<evidence type="ECO:0008006" key="10">
    <source>
        <dbReference type="Google" id="ProtNLM"/>
    </source>
</evidence>
<gene>
    <name evidence="8" type="ORF">B7P43_G09542</name>
</gene>
<dbReference type="InterPro" id="IPR017874">
    <property type="entry name" value="CRIC_domain"/>
</dbReference>
<feature type="compositionally biased region" description="Polar residues" evidence="3">
    <location>
        <begin position="562"/>
        <end position="580"/>
    </location>
</feature>
<dbReference type="SUPFAM" id="SSF50156">
    <property type="entry name" value="PDZ domain-like"/>
    <property type="match status" value="1"/>
</dbReference>
<dbReference type="SMART" id="SM00228">
    <property type="entry name" value="PDZ"/>
    <property type="match status" value="1"/>
</dbReference>
<feature type="region of interest" description="Disordered" evidence="3">
    <location>
        <begin position="1701"/>
        <end position="1722"/>
    </location>
</feature>
<dbReference type="PANTHER" id="PTHR12844:SF42">
    <property type="entry name" value="CONNECTOR ENHANCER OF KSR PROTEIN CNK"/>
    <property type="match status" value="1"/>
</dbReference>
<dbReference type="InterPro" id="IPR013761">
    <property type="entry name" value="SAM/pointed_sf"/>
</dbReference>
<dbReference type="InterPro" id="IPR051566">
    <property type="entry name" value="CNKSR"/>
</dbReference>
<feature type="domain" description="CRIC" evidence="7">
    <location>
        <begin position="82"/>
        <end position="168"/>
    </location>
</feature>
<evidence type="ECO:0000256" key="1">
    <source>
        <dbReference type="ARBA" id="ARBA00009498"/>
    </source>
</evidence>
<dbReference type="Pfam" id="PF10534">
    <property type="entry name" value="CRIC_ras_sig"/>
    <property type="match status" value="1"/>
</dbReference>
<dbReference type="PROSITE" id="PS50003">
    <property type="entry name" value="PH_DOMAIN"/>
    <property type="match status" value="1"/>
</dbReference>
<protein>
    <recommendedName>
        <fullName evidence="10">Connector enhancer of kinase suppressor of ras 2</fullName>
    </recommendedName>
</protein>
<dbReference type="InterPro" id="IPR001478">
    <property type="entry name" value="PDZ"/>
</dbReference>
<evidence type="ECO:0000259" key="7">
    <source>
        <dbReference type="PROSITE" id="PS51290"/>
    </source>
</evidence>
<feature type="region of interest" description="Disordered" evidence="3">
    <location>
        <begin position="1192"/>
        <end position="1246"/>
    </location>
</feature>
<dbReference type="CDD" id="cd06748">
    <property type="entry name" value="PDZ_CNK1_2_3-like"/>
    <property type="match status" value="1"/>
</dbReference>
<feature type="region of interest" description="Disordered" evidence="3">
    <location>
        <begin position="1466"/>
        <end position="1616"/>
    </location>
</feature>
<dbReference type="SMART" id="SM00454">
    <property type="entry name" value="SAM"/>
    <property type="match status" value="1"/>
</dbReference>
<keyword evidence="2" id="KW-0597">Phosphoprotein</keyword>
<feature type="compositionally biased region" description="Acidic residues" evidence="3">
    <location>
        <begin position="1158"/>
        <end position="1169"/>
    </location>
</feature>
<dbReference type="Gene3D" id="1.10.150.50">
    <property type="entry name" value="Transcription Factor, Ets-1"/>
    <property type="match status" value="1"/>
</dbReference>
<dbReference type="InterPro" id="IPR049628">
    <property type="entry name" value="CNK1-3_SAM"/>
</dbReference>
<dbReference type="PROSITE" id="PS51290">
    <property type="entry name" value="CRIC"/>
    <property type="match status" value="1"/>
</dbReference>
<feature type="region of interest" description="Disordered" evidence="3">
    <location>
        <begin position="519"/>
        <end position="652"/>
    </location>
</feature>
<evidence type="ECO:0000256" key="3">
    <source>
        <dbReference type="SAM" id="MobiDB-lite"/>
    </source>
</evidence>
<feature type="compositionally biased region" description="Basic and acidic residues" evidence="3">
    <location>
        <begin position="624"/>
        <end position="652"/>
    </location>
</feature>
<feature type="domain" description="PDZ" evidence="6">
    <location>
        <begin position="205"/>
        <end position="286"/>
    </location>
</feature>
<feature type="compositionally biased region" description="Low complexity" evidence="3">
    <location>
        <begin position="1229"/>
        <end position="1240"/>
    </location>
</feature>
<feature type="compositionally biased region" description="Basic and acidic residues" evidence="3">
    <location>
        <begin position="1564"/>
        <end position="1573"/>
    </location>
</feature>
<feature type="compositionally biased region" description="Polar residues" evidence="3">
    <location>
        <begin position="1199"/>
        <end position="1208"/>
    </location>
</feature>
<dbReference type="InterPro" id="IPR036034">
    <property type="entry name" value="PDZ_sf"/>
</dbReference>
<dbReference type="Gene3D" id="2.30.42.10">
    <property type="match status" value="1"/>
</dbReference>